<evidence type="ECO:0000313" key="2">
    <source>
        <dbReference type="EMBL" id="OGY88556.1"/>
    </source>
</evidence>
<accession>A0A1G2BIN8</accession>
<evidence type="ECO:0000256" key="1">
    <source>
        <dbReference type="SAM" id="Phobius"/>
    </source>
</evidence>
<keyword evidence="1" id="KW-0472">Membrane</keyword>
<dbReference type="AlphaFoldDB" id="A0A1G2BIN8"/>
<feature type="transmembrane region" description="Helical" evidence="1">
    <location>
        <begin position="29"/>
        <end position="49"/>
    </location>
</feature>
<proteinExistence type="predicted"/>
<keyword evidence="1" id="KW-0812">Transmembrane</keyword>
<sequence length="233" mass="26288">MELLKKTKKPKSEEILQPPSLALQIINRYIRWVVFLVIVVTLFVGYWYVISRKVTDVQSVAAENLDAKQQLLSFLEYSKGDLDRIVNDFSVMQQSKQATFTRLNAMLPTESRYEELFTMVNTIVEHGGMKMTSINFGGTDTATQAESAPGDTVSRDRRPTTVNSITISITIEGGTYDSFKTLLSYFERNIRLIDIKSVAFDGGAYQVTSEAQAATPHYDMELITYFSPSTYAK</sequence>
<keyword evidence="1" id="KW-1133">Transmembrane helix</keyword>
<dbReference type="Proteomes" id="UP000177817">
    <property type="component" value="Unassembled WGS sequence"/>
</dbReference>
<dbReference type="Gene3D" id="3.30.70.60">
    <property type="match status" value="1"/>
</dbReference>
<name>A0A1G2BIN8_9BACT</name>
<dbReference type="EMBL" id="MHKK01000062">
    <property type="protein sequence ID" value="OGY88556.1"/>
    <property type="molecule type" value="Genomic_DNA"/>
</dbReference>
<protein>
    <recommendedName>
        <fullName evidence="4">Type 4a pilus biogenesis protein PilO</fullName>
    </recommendedName>
</protein>
<comment type="caution">
    <text evidence="2">The sequence shown here is derived from an EMBL/GenBank/DDBJ whole genome shotgun (WGS) entry which is preliminary data.</text>
</comment>
<dbReference type="InterPro" id="IPR014717">
    <property type="entry name" value="Transl_elong_EF1B/ribsomal_bS6"/>
</dbReference>
<gene>
    <name evidence="2" type="ORF">A2677_00290</name>
</gene>
<organism evidence="2 3">
    <name type="scientific">Candidatus Komeilibacteria bacterium RIFCSPHIGHO2_01_FULL_52_14</name>
    <dbReference type="NCBI Taxonomy" id="1798549"/>
    <lineage>
        <taxon>Bacteria</taxon>
        <taxon>Candidatus Komeiliibacteriota</taxon>
    </lineage>
</organism>
<reference evidence="2 3" key="1">
    <citation type="journal article" date="2016" name="Nat. Commun.">
        <title>Thousands of microbial genomes shed light on interconnected biogeochemical processes in an aquifer system.</title>
        <authorList>
            <person name="Anantharaman K."/>
            <person name="Brown C.T."/>
            <person name="Hug L.A."/>
            <person name="Sharon I."/>
            <person name="Castelle C.J."/>
            <person name="Probst A.J."/>
            <person name="Thomas B.C."/>
            <person name="Singh A."/>
            <person name="Wilkins M.J."/>
            <person name="Karaoz U."/>
            <person name="Brodie E.L."/>
            <person name="Williams K.H."/>
            <person name="Hubbard S.S."/>
            <person name="Banfield J.F."/>
        </authorList>
    </citation>
    <scope>NUCLEOTIDE SEQUENCE [LARGE SCALE GENOMIC DNA]</scope>
</reference>
<evidence type="ECO:0008006" key="4">
    <source>
        <dbReference type="Google" id="ProtNLM"/>
    </source>
</evidence>
<evidence type="ECO:0000313" key="3">
    <source>
        <dbReference type="Proteomes" id="UP000177817"/>
    </source>
</evidence>